<dbReference type="EMBL" id="GECU01013582">
    <property type="protein sequence ID" value="JAS94124.1"/>
    <property type="molecule type" value="Transcribed_RNA"/>
</dbReference>
<accession>A0A1B6J4M6</accession>
<dbReference type="AlphaFoldDB" id="A0A1B6J4M6"/>
<reference evidence="1" key="1">
    <citation type="submission" date="2015-11" db="EMBL/GenBank/DDBJ databases">
        <title>De novo transcriptome assembly of four potential Pierce s Disease insect vectors from Arizona vineyards.</title>
        <authorList>
            <person name="Tassone E.E."/>
        </authorList>
    </citation>
    <scope>NUCLEOTIDE SEQUENCE</scope>
</reference>
<evidence type="ECO:0000313" key="1">
    <source>
        <dbReference type="EMBL" id="JAS94124.1"/>
    </source>
</evidence>
<proteinExistence type="predicted"/>
<organism evidence="1">
    <name type="scientific">Homalodisca liturata</name>
    <dbReference type="NCBI Taxonomy" id="320908"/>
    <lineage>
        <taxon>Eukaryota</taxon>
        <taxon>Metazoa</taxon>
        <taxon>Ecdysozoa</taxon>
        <taxon>Arthropoda</taxon>
        <taxon>Hexapoda</taxon>
        <taxon>Insecta</taxon>
        <taxon>Pterygota</taxon>
        <taxon>Neoptera</taxon>
        <taxon>Paraneoptera</taxon>
        <taxon>Hemiptera</taxon>
        <taxon>Auchenorrhyncha</taxon>
        <taxon>Membracoidea</taxon>
        <taxon>Cicadellidae</taxon>
        <taxon>Cicadellinae</taxon>
        <taxon>Proconiini</taxon>
        <taxon>Homalodisca</taxon>
    </lineage>
</organism>
<feature type="non-terminal residue" evidence="1">
    <location>
        <position position="130"/>
    </location>
</feature>
<name>A0A1B6J4M6_9HEMI</name>
<protein>
    <submittedName>
        <fullName evidence="1">Uncharacterized protein</fullName>
    </submittedName>
</protein>
<gene>
    <name evidence="1" type="ORF">g.576</name>
</gene>
<feature type="non-terminal residue" evidence="1">
    <location>
        <position position="1"/>
    </location>
</feature>
<sequence length="130" mass="15394">IEDSVPNFCHQNKGDGKFFNAKSWWTPDCSKAVAIRRRNFKLFTMKMTPLAYRQYRTTHYEAVEVIRKAKRQAWVSFCENIENKNNTQIWSTIRGIRSGTRDTYNKILLNDKNLSYSFLKLTTPDYVPMK</sequence>